<keyword evidence="12" id="KW-1185">Reference proteome</keyword>
<comment type="caution">
    <text evidence="11">The sequence shown here is derived from an EMBL/GenBank/DDBJ whole genome shotgun (WGS) entry which is preliminary data.</text>
</comment>
<dbReference type="InterPro" id="IPR003594">
    <property type="entry name" value="HATPase_dom"/>
</dbReference>
<evidence type="ECO:0000259" key="10">
    <source>
        <dbReference type="PROSITE" id="PS50112"/>
    </source>
</evidence>
<dbReference type="InterPro" id="IPR003661">
    <property type="entry name" value="HisK_dim/P_dom"/>
</dbReference>
<evidence type="ECO:0000313" key="12">
    <source>
        <dbReference type="Proteomes" id="UP001430455"/>
    </source>
</evidence>
<dbReference type="InterPro" id="IPR003018">
    <property type="entry name" value="GAF"/>
</dbReference>
<dbReference type="SMART" id="SM00388">
    <property type="entry name" value="HisKA"/>
    <property type="match status" value="1"/>
</dbReference>
<dbReference type="InterPro" id="IPR035965">
    <property type="entry name" value="PAS-like_dom_sf"/>
</dbReference>
<dbReference type="Pfam" id="PF13185">
    <property type="entry name" value="GAF_2"/>
    <property type="match status" value="1"/>
</dbReference>
<feature type="transmembrane region" description="Helical" evidence="8">
    <location>
        <begin position="108"/>
        <end position="127"/>
    </location>
</feature>
<dbReference type="AlphaFoldDB" id="A0AAW4PJH2"/>
<dbReference type="EMBL" id="RKLT01000040">
    <property type="protein sequence ID" value="MBX0298129.1"/>
    <property type="molecule type" value="Genomic_DNA"/>
</dbReference>
<evidence type="ECO:0000256" key="6">
    <source>
        <dbReference type="ARBA" id="ARBA00023012"/>
    </source>
</evidence>
<dbReference type="PROSITE" id="PS50109">
    <property type="entry name" value="HIS_KIN"/>
    <property type="match status" value="1"/>
</dbReference>
<dbReference type="SMART" id="SM00387">
    <property type="entry name" value="HATPase_c"/>
    <property type="match status" value="1"/>
</dbReference>
<dbReference type="InterPro" id="IPR036097">
    <property type="entry name" value="HisK_dim/P_sf"/>
</dbReference>
<dbReference type="SMART" id="SM00091">
    <property type="entry name" value="PAS"/>
    <property type="match status" value="1"/>
</dbReference>
<dbReference type="Gene3D" id="3.30.450.40">
    <property type="match status" value="1"/>
</dbReference>
<feature type="transmembrane region" description="Helical" evidence="8">
    <location>
        <begin position="44"/>
        <end position="61"/>
    </location>
</feature>
<comment type="catalytic activity">
    <reaction evidence="1">
        <text>ATP + protein L-histidine = ADP + protein N-phospho-L-histidine.</text>
        <dbReference type="EC" id="2.7.13.3"/>
    </reaction>
</comment>
<dbReference type="InterPro" id="IPR050736">
    <property type="entry name" value="Sensor_HK_Regulatory"/>
</dbReference>
<dbReference type="InterPro" id="IPR004358">
    <property type="entry name" value="Sig_transdc_His_kin-like_C"/>
</dbReference>
<dbReference type="Pfam" id="PF00512">
    <property type="entry name" value="HisKA"/>
    <property type="match status" value="1"/>
</dbReference>
<dbReference type="RefSeq" id="WP_220582710.1">
    <property type="nucleotide sequence ID" value="NZ_RKLT01000040.1"/>
</dbReference>
<evidence type="ECO:0000313" key="11">
    <source>
        <dbReference type="EMBL" id="MBX0298129.1"/>
    </source>
</evidence>
<evidence type="ECO:0000256" key="8">
    <source>
        <dbReference type="SAM" id="Phobius"/>
    </source>
</evidence>
<dbReference type="Proteomes" id="UP001430455">
    <property type="component" value="Unassembled WGS sequence"/>
</dbReference>
<dbReference type="InterPro" id="IPR036890">
    <property type="entry name" value="HATPase_C_sf"/>
</dbReference>
<dbReference type="InterPro" id="IPR005467">
    <property type="entry name" value="His_kinase_dom"/>
</dbReference>
<dbReference type="GO" id="GO:0000155">
    <property type="term" value="F:phosphorelay sensor kinase activity"/>
    <property type="evidence" value="ECO:0007669"/>
    <property type="project" value="InterPro"/>
</dbReference>
<evidence type="ECO:0000256" key="7">
    <source>
        <dbReference type="SAM" id="MobiDB-lite"/>
    </source>
</evidence>
<dbReference type="PRINTS" id="PR00344">
    <property type="entry name" value="BCTRLSENSOR"/>
</dbReference>
<reference evidence="11 12" key="1">
    <citation type="submission" date="2021-06" db="EMBL/GenBank/DDBJ databases">
        <title>Halomicroarcula sp. a new haloarchaeum isolated from saline soil.</title>
        <authorList>
            <person name="Duran-Viseras A."/>
            <person name="Sanchez-Porro C."/>
            <person name="Ventosa A."/>
        </authorList>
    </citation>
    <scope>NUCLEOTIDE SEQUENCE [LARGE SCALE GENOMIC DNA]</scope>
    <source>
        <strain evidence="11 12">F27</strain>
    </source>
</reference>
<protein>
    <recommendedName>
        <fullName evidence="2">histidine kinase</fullName>
        <ecNumber evidence="2">2.7.13.3</ecNumber>
    </recommendedName>
</protein>
<keyword evidence="3" id="KW-0597">Phosphoprotein</keyword>
<dbReference type="InterPro" id="IPR029016">
    <property type="entry name" value="GAF-like_dom_sf"/>
</dbReference>
<accession>A0AAW4PJH2</accession>
<keyword evidence="8" id="KW-0472">Membrane</keyword>
<dbReference type="Pfam" id="PF02518">
    <property type="entry name" value="HATPase_c"/>
    <property type="match status" value="1"/>
</dbReference>
<dbReference type="SUPFAM" id="SSF55781">
    <property type="entry name" value="GAF domain-like"/>
    <property type="match status" value="1"/>
</dbReference>
<keyword evidence="8" id="KW-0812">Transmembrane</keyword>
<dbReference type="PROSITE" id="PS50112">
    <property type="entry name" value="PAS"/>
    <property type="match status" value="1"/>
</dbReference>
<evidence type="ECO:0000256" key="5">
    <source>
        <dbReference type="ARBA" id="ARBA00022777"/>
    </source>
</evidence>
<dbReference type="SUPFAM" id="SSF47384">
    <property type="entry name" value="Homodimeric domain of signal transducing histidine kinase"/>
    <property type="match status" value="1"/>
</dbReference>
<evidence type="ECO:0000256" key="2">
    <source>
        <dbReference type="ARBA" id="ARBA00012438"/>
    </source>
</evidence>
<evidence type="ECO:0000256" key="1">
    <source>
        <dbReference type="ARBA" id="ARBA00000085"/>
    </source>
</evidence>
<feature type="region of interest" description="Disordered" evidence="7">
    <location>
        <begin position="365"/>
        <end position="397"/>
    </location>
</feature>
<dbReference type="PANTHER" id="PTHR43711:SF1">
    <property type="entry name" value="HISTIDINE KINASE 1"/>
    <property type="match status" value="1"/>
</dbReference>
<evidence type="ECO:0000256" key="3">
    <source>
        <dbReference type="ARBA" id="ARBA00022553"/>
    </source>
</evidence>
<dbReference type="SUPFAM" id="SSF55785">
    <property type="entry name" value="PYP-like sensor domain (PAS domain)"/>
    <property type="match status" value="1"/>
</dbReference>
<dbReference type="InterPro" id="IPR000014">
    <property type="entry name" value="PAS"/>
</dbReference>
<gene>
    <name evidence="11" type="ORF">EGH23_25035</name>
</gene>
<dbReference type="Gene3D" id="3.30.450.20">
    <property type="entry name" value="PAS domain"/>
    <property type="match status" value="1"/>
</dbReference>
<dbReference type="CDD" id="cd00082">
    <property type="entry name" value="HisKA"/>
    <property type="match status" value="1"/>
</dbReference>
<evidence type="ECO:0000256" key="4">
    <source>
        <dbReference type="ARBA" id="ARBA00022679"/>
    </source>
</evidence>
<keyword evidence="5" id="KW-0418">Kinase</keyword>
<dbReference type="Pfam" id="PF13426">
    <property type="entry name" value="PAS_9"/>
    <property type="match status" value="1"/>
</dbReference>
<sequence length="666" mass="71709">MQGASRVQPLKQWSLTLLGLLFLSAAGGHILIGDDRSLVDTIEVGLPILIAIGLVLGGIWLKRTHSPQRTFQMTKWTFGGALVGHAINLWLLFIISLGHTPAGEPVPLNLNGAAVFMAAGAILGYYYTGLEARERALEQSDARFHALTENAAFGVVTIDDSSTIRYANDAVEELFGYTPEDLVGEPLTVLMPNSLEDGHRDGLARYLKEGERTIDWDGVELTGQHATGDEFPVEISFGEYAVDEEHLFTGVVRDISERKAAEARLQAHTNRITALHRVATDIMEAETTDGVYQRTVDGAHEVLPCDVARLAIADGDQLVPAASSVDEQLDACDPIDATTGYAGQCFQSGEPVVVDDLTFTRSATTAQETAPDADSDPDGTSSPHIRDGGTTTESDAPTYRSLLSVPLDDFGVLQLLAVEADAFDTDESDVATLLASHASTALTRVRAEETIRRERDRLDEFASVLSHDLRNPLNVAQGRLELAQRTGDGGEHLDAIEHAHGRIERLIDDVLTLAREGEAVGDTEPVHLDSLAREAWETVNTEEAGELHIDAPGRVDADRSRLLQVFENLYRNAIEHGGEGVTITVGALENGFYIEDDGPGIPADESEEVFDSGYTTSTDGTGFGLTIVQRIVEAHGWQITVTEGSDGGARFEVRAAVSAPSADPSD</sequence>
<keyword evidence="8" id="KW-1133">Transmembrane helix</keyword>
<feature type="transmembrane region" description="Helical" evidence="8">
    <location>
        <begin position="12"/>
        <end position="32"/>
    </location>
</feature>
<keyword evidence="6" id="KW-0902">Two-component regulatory system</keyword>
<dbReference type="SUPFAM" id="SSF55874">
    <property type="entry name" value="ATPase domain of HSP90 chaperone/DNA topoisomerase II/histidine kinase"/>
    <property type="match status" value="1"/>
</dbReference>
<dbReference type="NCBIfam" id="TIGR00229">
    <property type="entry name" value="sensory_box"/>
    <property type="match status" value="1"/>
</dbReference>
<feature type="compositionally biased region" description="Polar residues" evidence="7">
    <location>
        <begin position="378"/>
        <end position="395"/>
    </location>
</feature>
<organism evidence="11 12">
    <name type="scientific">Haloarcula nitratireducens</name>
    <dbReference type="NCBI Taxonomy" id="2487749"/>
    <lineage>
        <taxon>Archaea</taxon>
        <taxon>Methanobacteriati</taxon>
        <taxon>Methanobacteriota</taxon>
        <taxon>Stenosarchaea group</taxon>
        <taxon>Halobacteria</taxon>
        <taxon>Halobacteriales</taxon>
        <taxon>Haloarculaceae</taxon>
        <taxon>Haloarcula</taxon>
    </lineage>
</organism>
<dbReference type="Gene3D" id="3.30.565.10">
    <property type="entry name" value="Histidine kinase-like ATPase, C-terminal domain"/>
    <property type="match status" value="1"/>
</dbReference>
<dbReference type="Gene3D" id="1.10.287.130">
    <property type="match status" value="1"/>
</dbReference>
<feature type="domain" description="Histidine kinase" evidence="9">
    <location>
        <begin position="464"/>
        <end position="659"/>
    </location>
</feature>
<dbReference type="SMART" id="SM00065">
    <property type="entry name" value="GAF"/>
    <property type="match status" value="1"/>
</dbReference>
<feature type="transmembrane region" description="Helical" evidence="8">
    <location>
        <begin position="73"/>
        <end position="96"/>
    </location>
</feature>
<dbReference type="PANTHER" id="PTHR43711">
    <property type="entry name" value="TWO-COMPONENT HISTIDINE KINASE"/>
    <property type="match status" value="1"/>
</dbReference>
<name>A0AAW4PJH2_9EURY</name>
<keyword evidence="4" id="KW-0808">Transferase</keyword>
<dbReference type="EC" id="2.7.13.3" evidence="2"/>
<dbReference type="CDD" id="cd00130">
    <property type="entry name" value="PAS"/>
    <property type="match status" value="1"/>
</dbReference>
<proteinExistence type="predicted"/>
<dbReference type="CDD" id="cd00075">
    <property type="entry name" value="HATPase"/>
    <property type="match status" value="1"/>
</dbReference>
<feature type="domain" description="PAS" evidence="10">
    <location>
        <begin position="140"/>
        <end position="210"/>
    </location>
</feature>
<evidence type="ECO:0000259" key="9">
    <source>
        <dbReference type="PROSITE" id="PS50109"/>
    </source>
</evidence>